<proteinExistence type="predicted"/>
<reference evidence="2 3" key="1">
    <citation type="submission" date="2014-04" db="EMBL/GenBank/DDBJ databases">
        <title>Evolutionary Origins and Diversification of the Mycorrhizal Mutualists.</title>
        <authorList>
            <consortium name="DOE Joint Genome Institute"/>
            <consortium name="Mycorrhizal Genomics Consortium"/>
            <person name="Kohler A."/>
            <person name="Kuo A."/>
            <person name="Nagy L.G."/>
            <person name="Floudas D."/>
            <person name="Copeland A."/>
            <person name="Barry K.W."/>
            <person name="Cichocki N."/>
            <person name="Veneault-Fourrey C."/>
            <person name="LaButti K."/>
            <person name="Lindquist E.A."/>
            <person name="Lipzen A."/>
            <person name="Lundell T."/>
            <person name="Morin E."/>
            <person name="Murat C."/>
            <person name="Riley R."/>
            <person name="Ohm R."/>
            <person name="Sun H."/>
            <person name="Tunlid A."/>
            <person name="Henrissat B."/>
            <person name="Grigoriev I.V."/>
            <person name="Hibbett D.S."/>
            <person name="Martin F."/>
        </authorList>
    </citation>
    <scope>NUCLEOTIDE SEQUENCE [LARGE SCALE GENOMIC DNA]</scope>
    <source>
        <strain evidence="2 3">FD-317 M1</strain>
    </source>
</reference>
<organism evidence="2 3">
    <name type="scientific">Collybiopsis luxurians FD-317 M1</name>
    <dbReference type="NCBI Taxonomy" id="944289"/>
    <lineage>
        <taxon>Eukaryota</taxon>
        <taxon>Fungi</taxon>
        <taxon>Dikarya</taxon>
        <taxon>Basidiomycota</taxon>
        <taxon>Agaricomycotina</taxon>
        <taxon>Agaricomycetes</taxon>
        <taxon>Agaricomycetidae</taxon>
        <taxon>Agaricales</taxon>
        <taxon>Marasmiineae</taxon>
        <taxon>Omphalotaceae</taxon>
        <taxon>Collybiopsis</taxon>
        <taxon>Collybiopsis luxurians</taxon>
    </lineage>
</organism>
<name>A0A0D0BND9_9AGAR</name>
<dbReference type="InterPro" id="IPR046824">
    <property type="entry name" value="Mss51-like_C"/>
</dbReference>
<evidence type="ECO:0000313" key="3">
    <source>
        <dbReference type="Proteomes" id="UP000053593"/>
    </source>
</evidence>
<dbReference type="AlphaFoldDB" id="A0A0D0BND9"/>
<dbReference type="HOGENOM" id="CLU_045558_0_0_1"/>
<keyword evidence="3" id="KW-1185">Reference proteome</keyword>
<dbReference type="Pfam" id="PF20179">
    <property type="entry name" value="MSS51_C"/>
    <property type="match status" value="1"/>
</dbReference>
<evidence type="ECO:0000313" key="2">
    <source>
        <dbReference type="EMBL" id="KIK50989.1"/>
    </source>
</evidence>
<dbReference type="EMBL" id="KN834876">
    <property type="protein sequence ID" value="KIK50989.1"/>
    <property type="molecule type" value="Genomic_DNA"/>
</dbReference>
<accession>A0A0D0BND9</accession>
<dbReference type="PANTHER" id="PTHR28069">
    <property type="entry name" value="GH20023P"/>
    <property type="match status" value="1"/>
</dbReference>
<sequence length="458" mass="51750">MSEGRYIQDEILGRDNHSLQKDWADHKALCKALHKIDDDPDAKKFLLYDLSKAPLPSSDFDLLNDLSLSQVDKLQIVILSSFKPSERDNVKVELVFNEPRCLACTRTDRLLRMETGDPSATLKSCPDCHLAFFCSDEHWNVVSHKHTSEPFKYGYDGLSQCAINRNIPADIQLASIKASDFRPGSVFKKIPKKIPFREKWEPLLDEPAWEAEFWKAMRVSAGGDRIHVDAILRAISEELSYPMTILYMLQKLNKGEEWTKDTLSIHLLGASLLKEATFGDVFEEILHHLPQVKTLKLLLCNPDLYQEFKEGDIVCNLCGDCESRGRKLLVAFAPEKYHEYVQKQKSKSGDGFRKPDLAIAFNSGMSSFSLTKSWTDTVEVLVHEKILTVFTSYSKLEAELDYAILRQEGADLLLGPQKNPWSSQVLSLETDKVAGYSSSNGWIAAAFIGQGRPDEISL</sequence>
<dbReference type="PANTHER" id="PTHR28069:SF1">
    <property type="entry name" value="PROTEIN MSS51, MITOCHONDRIAL"/>
    <property type="match status" value="1"/>
</dbReference>
<feature type="domain" description="Mitochondrial splicing suppressor 51-like C-terminal" evidence="1">
    <location>
        <begin position="242"/>
        <end position="425"/>
    </location>
</feature>
<evidence type="ECO:0000259" key="1">
    <source>
        <dbReference type="Pfam" id="PF20179"/>
    </source>
</evidence>
<gene>
    <name evidence="2" type="ORF">GYMLUDRAFT_252459</name>
</gene>
<dbReference type="OrthoDB" id="432970at2759"/>
<protein>
    <submittedName>
        <fullName evidence="2">Unplaced genomic scaffold GYMLUscaffold_128, whole genome shotgun sequence</fullName>
    </submittedName>
</protein>
<dbReference type="Proteomes" id="UP000053593">
    <property type="component" value="Unassembled WGS sequence"/>
</dbReference>